<dbReference type="PROSITE" id="PS00523">
    <property type="entry name" value="SULFATASE_1"/>
    <property type="match status" value="1"/>
</dbReference>
<dbReference type="Proteomes" id="UP000244956">
    <property type="component" value="Unassembled WGS sequence"/>
</dbReference>
<dbReference type="InterPro" id="IPR017850">
    <property type="entry name" value="Alkaline_phosphatase_core_sf"/>
</dbReference>
<keyword evidence="5" id="KW-1185">Reference proteome</keyword>
<comment type="similarity">
    <text evidence="1">Belongs to the sulfatase family.</text>
</comment>
<dbReference type="CDD" id="cd16031">
    <property type="entry name" value="G6S_like"/>
    <property type="match status" value="1"/>
</dbReference>
<feature type="domain" description="N-sulphoglucosamine sulphohydrolase C-terminal" evidence="3">
    <location>
        <begin position="362"/>
        <end position="514"/>
    </location>
</feature>
<dbReference type="SUPFAM" id="SSF53649">
    <property type="entry name" value="Alkaline phosphatase-like"/>
    <property type="match status" value="1"/>
</dbReference>
<evidence type="ECO:0000259" key="3">
    <source>
        <dbReference type="Pfam" id="PF16347"/>
    </source>
</evidence>
<reference evidence="4 5" key="1">
    <citation type="submission" date="2018-05" db="EMBL/GenBank/DDBJ databases">
        <title>Marinilabilia rubrum sp. nov., isolated from saltern sediment.</title>
        <authorList>
            <person name="Zhang R."/>
        </authorList>
    </citation>
    <scope>NUCLEOTIDE SEQUENCE [LARGE SCALE GENOMIC DNA]</scope>
    <source>
        <strain evidence="4 5">WTE16</strain>
    </source>
</reference>
<sequence length="526" mass="61469">MNFLKYLSGATLAVVFFVILGGCSANEPFEDDRLNIIYIMTDDHAVKMISTIDSTYANTPNIDRLASEGVIFSNSFVTNSICAPSRASMLTGKHSHKNGKVTNSDHFDGTQRTVPKLLQKAGYQTAMIGKWHLESLPTGFDYWEILPGQGDYYNPDFITDSGVERKPGYVTDIITQTSIDWLETHSKEKPFCLFLHHKAPHRNWMPKLSDLSAYEDSVFELPQTFFDNYEGRKAAKEAEMRISSPHDMDLLYDLKVYDGSQDSRLLSMYDTGDSLGQYGRMTPEQKEEWDSFYAGIINDFNSQERSPKELAQWKFQRYLKDYLKTIKSVDDNIGVLMDYLKKEGLLENTLIVYTSDQGFYMGEHGWFDKRFMYEESLSTPLIVRIPEKFSDFRGRVEAMVQNIDHAPTFLEIAHANIPRDIQGKSYLPWLKGNEPDNWRKGIYYHYQEFPAEHMVKRHYGIRGERYKLIHFYFDINNWEFYDLKSDPYEMRNLIDEPQYQSRIDSMKQELRKLQIHYDDPVRNKFD</sequence>
<protein>
    <submittedName>
        <fullName evidence="4">Sulfatase</fullName>
    </submittedName>
</protein>
<dbReference type="PROSITE" id="PS00149">
    <property type="entry name" value="SULFATASE_2"/>
    <property type="match status" value="1"/>
</dbReference>
<evidence type="ECO:0000313" key="5">
    <source>
        <dbReference type="Proteomes" id="UP000244956"/>
    </source>
</evidence>
<dbReference type="InterPro" id="IPR024607">
    <property type="entry name" value="Sulfatase_CS"/>
</dbReference>
<dbReference type="GO" id="GO:0016787">
    <property type="term" value="F:hydrolase activity"/>
    <property type="evidence" value="ECO:0007669"/>
    <property type="project" value="UniProtKB-KW"/>
</dbReference>
<accession>A0A2U2BBD1</accession>
<dbReference type="InterPro" id="IPR032506">
    <property type="entry name" value="SGSH_C"/>
</dbReference>
<dbReference type="OrthoDB" id="9765065at2"/>
<evidence type="ECO:0000256" key="1">
    <source>
        <dbReference type="ARBA" id="ARBA00008779"/>
    </source>
</evidence>
<dbReference type="Pfam" id="PF01663">
    <property type="entry name" value="Phosphodiest"/>
    <property type="match status" value="1"/>
</dbReference>
<name>A0A2U2BBD1_9BACT</name>
<organism evidence="4 5">
    <name type="scientific">Marinilabilia rubra</name>
    <dbReference type="NCBI Taxonomy" id="2162893"/>
    <lineage>
        <taxon>Bacteria</taxon>
        <taxon>Pseudomonadati</taxon>
        <taxon>Bacteroidota</taxon>
        <taxon>Bacteroidia</taxon>
        <taxon>Marinilabiliales</taxon>
        <taxon>Marinilabiliaceae</taxon>
        <taxon>Marinilabilia</taxon>
    </lineage>
</organism>
<dbReference type="PANTHER" id="PTHR43108">
    <property type="entry name" value="N-ACETYLGLUCOSAMINE-6-SULFATASE FAMILY MEMBER"/>
    <property type="match status" value="1"/>
</dbReference>
<dbReference type="Pfam" id="PF16347">
    <property type="entry name" value="SGSH_C"/>
    <property type="match status" value="1"/>
</dbReference>
<keyword evidence="2" id="KW-0378">Hydrolase</keyword>
<dbReference type="InterPro" id="IPR002591">
    <property type="entry name" value="Phosphodiest/P_Trfase"/>
</dbReference>
<dbReference type="RefSeq" id="WP_109263409.1">
    <property type="nucleotide sequence ID" value="NZ_QEWP01000003.1"/>
</dbReference>
<dbReference type="PANTHER" id="PTHR43108:SF6">
    <property type="entry name" value="N-SULPHOGLUCOSAMINE SULPHOHYDROLASE"/>
    <property type="match status" value="1"/>
</dbReference>
<dbReference type="Gene3D" id="3.40.720.10">
    <property type="entry name" value="Alkaline Phosphatase, subunit A"/>
    <property type="match status" value="1"/>
</dbReference>
<proteinExistence type="inferred from homology"/>
<evidence type="ECO:0000313" key="4">
    <source>
        <dbReference type="EMBL" id="PWE00370.1"/>
    </source>
</evidence>
<dbReference type="PROSITE" id="PS51257">
    <property type="entry name" value="PROKAR_LIPOPROTEIN"/>
    <property type="match status" value="1"/>
</dbReference>
<gene>
    <name evidence="4" type="ORF">DDZ16_05370</name>
</gene>
<dbReference type="EMBL" id="QEWP01000003">
    <property type="protein sequence ID" value="PWE00370.1"/>
    <property type="molecule type" value="Genomic_DNA"/>
</dbReference>
<comment type="caution">
    <text evidence="4">The sequence shown here is derived from an EMBL/GenBank/DDBJ whole genome shotgun (WGS) entry which is preliminary data.</text>
</comment>
<dbReference type="AlphaFoldDB" id="A0A2U2BBD1"/>
<evidence type="ECO:0000256" key="2">
    <source>
        <dbReference type="ARBA" id="ARBA00022801"/>
    </source>
</evidence>